<comment type="subcellular location">
    <subcellularLocation>
        <location evidence="1">Membrane</location>
        <topology evidence="1">Multi-pass membrane protein</topology>
    </subcellularLocation>
</comment>
<feature type="transmembrane region" description="Helical" evidence="6">
    <location>
        <begin position="82"/>
        <end position="107"/>
    </location>
</feature>
<evidence type="ECO:0000256" key="2">
    <source>
        <dbReference type="ARBA" id="ARBA00022692"/>
    </source>
</evidence>
<feature type="transmembrane region" description="Helical" evidence="6">
    <location>
        <begin position="291"/>
        <end position="311"/>
    </location>
</feature>
<feature type="transmembrane region" description="Helical" evidence="6">
    <location>
        <begin position="183"/>
        <end position="204"/>
    </location>
</feature>
<evidence type="ECO:0000256" key="1">
    <source>
        <dbReference type="ARBA" id="ARBA00004141"/>
    </source>
</evidence>
<dbReference type="AlphaFoldDB" id="A0A2T0QEV7"/>
<dbReference type="RefSeq" id="WP_106240107.1">
    <property type="nucleotide sequence ID" value="NZ_PVZC01000001.1"/>
</dbReference>
<name>A0A2T0QEV7_9ACTN</name>
<organism evidence="8 9">
    <name type="scientific">Allonocardiopsis opalescens</name>
    <dbReference type="NCBI Taxonomy" id="1144618"/>
    <lineage>
        <taxon>Bacteria</taxon>
        <taxon>Bacillati</taxon>
        <taxon>Actinomycetota</taxon>
        <taxon>Actinomycetes</taxon>
        <taxon>Streptosporangiales</taxon>
        <taxon>Allonocardiopsis</taxon>
    </lineage>
</organism>
<evidence type="ECO:0000259" key="7">
    <source>
        <dbReference type="Pfam" id="PF01794"/>
    </source>
</evidence>
<evidence type="ECO:0000256" key="5">
    <source>
        <dbReference type="SAM" id="MobiDB-lite"/>
    </source>
</evidence>
<evidence type="ECO:0000256" key="4">
    <source>
        <dbReference type="ARBA" id="ARBA00023136"/>
    </source>
</evidence>
<evidence type="ECO:0000313" key="8">
    <source>
        <dbReference type="EMBL" id="PRY02467.1"/>
    </source>
</evidence>
<feature type="transmembrane region" description="Helical" evidence="6">
    <location>
        <begin position="331"/>
        <end position="350"/>
    </location>
</feature>
<proteinExistence type="predicted"/>
<feature type="region of interest" description="Disordered" evidence="5">
    <location>
        <begin position="1"/>
        <end position="22"/>
    </location>
</feature>
<gene>
    <name evidence="8" type="ORF">CLV72_1011069</name>
</gene>
<feature type="transmembrane region" description="Helical" evidence="6">
    <location>
        <begin position="216"/>
        <end position="240"/>
    </location>
</feature>
<feature type="transmembrane region" description="Helical" evidence="6">
    <location>
        <begin position="246"/>
        <end position="265"/>
    </location>
</feature>
<sequence>MSEVRNPIPGDSAAESAPPRKRRGRRIDLAGFAADLRGAVPDASAALVITGLIFWWLYSRVAAGVSQTVQVMPFLADANQYWVYWLCQAFGWSALLWAWITVMLGLIRSSTLPGWMPFSAARIERLHRTTSLTTIALMFAHALAFFVELVRANDYELPWGGRVLTAFVESFVPGGYPSGTGQVAILVGLLAFYLAIPLGLAYYVRQATGSRMWRALHRLIIVVYALSVWHTLLYGTSVWFDGWLRTGLWLLQLPVAALLLARLLAPARSSERLRLSDPAVRERPLISAARLGARLATAATIVVLLLVAASGRDGGRLPGAESVPVNTPASFVWAGLAVLLVVAGVVVHTTRVRRRERRASGPVPG</sequence>
<dbReference type="OrthoDB" id="4519123at2"/>
<evidence type="ECO:0000256" key="6">
    <source>
        <dbReference type="SAM" id="Phobius"/>
    </source>
</evidence>
<comment type="caution">
    <text evidence="8">The sequence shown here is derived from an EMBL/GenBank/DDBJ whole genome shotgun (WGS) entry which is preliminary data.</text>
</comment>
<evidence type="ECO:0000313" key="9">
    <source>
        <dbReference type="Proteomes" id="UP000237846"/>
    </source>
</evidence>
<dbReference type="Pfam" id="PF01794">
    <property type="entry name" value="Ferric_reduct"/>
    <property type="match status" value="1"/>
</dbReference>
<keyword evidence="4 6" id="KW-0472">Membrane</keyword>
<accession>A0A2T0QEV7</accession>
<dbReference type="Proteomes" id="UP000237846">
    <property type="component" value="Unassembled WGS sequence"/>
</dbReference>
<keyword evidence="2 6" id="KW-0812">Transmembrane</keyword>
<keyword evidence="9" id="KW-1185">Reference proteome</keyword>
<evidence type="ECO:0000256" key="3">
    <source>
        <dbReference type="ARBA" id="ARBA00022989"/>
    </source>
</evidence>
<dbReference type="InterPro" id="IPR013130">
    <property type="entry name" value="Fe3_Rdtase_TM_dom"/>
</dbReference>
<keyword evidence="3 6" id="KW-1133">Transmembrane helix</keyword>
<dbReference type="GO" id="GO:0016020">
    <property type="term" value="C:membrane"/>
    <property type="evidence" value="ECO:0007669"/>
    <property type="project" value="UniProtKB-SubCell"/>
</dbReference>
<protein>
    <submittedName>
        <fullName evidence="8">Ferric reductase like protein</fullName>
    </submittedName>
</protein>
<dbReference type="EMBL" id="PVZC01000001">
    <property type="protein sequence ID" value="PRY02467.1"/>
    <property type="molecule type" value="Genomic_DNA"/>
</dbReference>
<reference evidence="8 9" key="1">
    <citation type="submission" date="2018-03" db="EMBL/GenBank/DDBJ databases">
        <title>Genomic Encyclopedia of Archaeal and Bacterial Type Strains, Phase II (KMG-II): from individual species to whole genera.</title>
        <authorList>
            <person name="Goeker M."/>
        </authorList>
    </citation>
    <scope>NUCLEOTIDE SEQUENCE [LARGE SCALE GENOMIC DNA]</scope>
    <source>
        <strain evidence="8 9">DSM 45601</strain>
    </source>
</reference>
<feature type="transmembrane region" description="Helical" evidence="6">
    <location>
        <begin position="128"/>
        <end position="147"/>
    </location>
</feature>
<feature type="transmembrane region" description="Helical" evidence="6">
    <location>
        <begin position="29"/>
        <end position="58"/>
    </location>
</feature>
<feature type="domain" description="Ferric oxidoreductase" evidence="7">
    <location>
        <begin position="91"/>
        <end position="227"/>
    </location>
</feature>